<organism evidence="1 2">
    <name type="scientific">Drosophila willistoni</name>
    <name type="common">Fruit fly</name>
    <dbReference type="NCBI Taxonomy" id="7260"/>
    <lineage>
        <taxon>Eukaryota</taxon>
        <taxon>Metazoa</taxon>
        <taxon>Ecdysozoa</taxon>
        <taxon>Arthropoda</taxon>
        <taxon>Hexapoda</taxon>
        <taxon>Insecta</taxon>
        <taxon>Pterygota</taxon>
        <taxon>Neoptera</taxon>
        <taxon>Endopterygota</taxon>
        <taxon>Diptera</taxon>
        <taxon>Brachycera</taxon>
        <taxon>Muscomorpha</taxon>
        <taxon>Ephydroidea</taxon>
        <taxon>Drosophilidae</taxon>
        <taxon>Drosophila</taxon>
        <taxon>Sophophora</taxon>
    </lineage>
</organism>
<dbReference type="eggNOG" id="ENOG502S9UF">
    <property type="taxonomic scope" value="Eukaryota"/>
</dbReference>
<dbReference type="InParanoid" id="B4NI13"/>
<dbReference type="HOGENOM" id="CLU_1887873_0_0_1"/>
<dbReference type="AlphaFoldDB" id="B4NI13"/>
<dbReference type="STRING" id="7260.B4NI13"/>
<dbReference type="Proteomes" id="UP000007798">
    <property type="component" value="Unassembled WGS sequence"/>
</dbReference>
<dbReference type="EMBL" id="CH964272">
    <property type="protein sequence ID" value="EDW83663.1"/>
    <property type="molecule type" value="Genomic_DNA"/>
</dbReference>
<dbReference type="OrthoDB" id="8181742at2759"/>
<name>B4NI13_DROWI</name>
<dbReference type="OMA" id="HPMDSSK"/>
<sequence length="128" mass="14877">MSLPEADMMAVSKSSRLHRKPGAPLSGLTFMDGDMQKVDKFYNDCQDYRDYYRDSYNKMHCPAAFHTHKGKCGIKLDRSIALLSLPVTWMTEEQPVIYPVEFKRYMASEAQFRMAGRFQKTTDTSFKR</sequence>
<dbReference type="KEGG" id="dwi:6650663"/>
<reference evidence="1 2" key="1">
    <citation type="journal article" date="2007" name="Nature">
        <title>Evolution of genes and genomes on the Drosophila phylogeny.</title>
        <authorList>
            <consortium name="Drosophila 12 Genomes Consortium"/>
            <person name="Clark A.G."/>
            <person name="Eisen M.B."/>
            <person name="Smith D.R."/>
            <person name="Bergman C.M."/>
            <person name="Oliver B."/>
            <person name="Markow T.A."/>
            <person name="Kaufman T.C."/>
            <person name="Kellis M."/>
            <person name="Gelbart W."/>
            <person name="Iyer V.N."/>
            <person name="Pollard D.A."/>
            <person name="Sackton T.B."/>
            <person name="Larracuente A.M."/>
            <person name="Singh N.D."/>
            <person name="Abad J.P."/>
            <person name="Abt D.N."/>
            <person name="Adryan B."/>
            <person name="Aguade M."/>
            <person name="Akashi H."/>
            <person name="Anderson W.W."/>
            <person name="Aquadro C.F."/>
            <person name="Ardell D.H."/>
            <person name="Arguello R."/>
            <person name="Artieri C.G."/>
            <person name="Barbash D.A."/>
            <person name="Barker D."/>
            <person name="Barsanti P."/>
            <person name="Batterham P."/>
            <person name="Batzoglou S."/>
            <person name="Begun D."/>
            <person name="Bhutkar A."/>
            <person name="Blanco E."/>
            <person name="Bosak S.A."/>
            <person name="Bradley R.K."/>
            <person name="Brand A.D."/>
            <person name="Brent M.R."/>
            <person name="Brooks A.N."/>
            <person name="Brown R.H."/>
            <person name="Butlin R.K."/>
            <person name="Caggese C."/>
            <person name="Calvi B.R."/>
            <person name="Bernardo de Carvalho A."/>
            <person name="Caspi A."/>
            <person name="Castrezana S."/>
            <person name="Celniker S.E."/>
            <person name="Chang J.L."/>
            <person name="Chapple C."/>
            <person name="Chatterji S."/>
            <person name="Chinwalla A."/>
            <person name="Civetta A."/>
            <person name="Clifton S.W."/>
            <person name="Comeron J.M."/>
            <person name="Costello J.C."/>
            <person name="Coyne J.A."/>
            <person name="Daub J."/>
            <person name="David R.G."/>
            <person name="Delcher A.L."/>
            <person name="Delehaunty K."/>
            <person name="Do C.B."/>
            <person name="Ebling H."/>
            <person name="Edwards K."/>
            <person name="Eickbush T."/>
            <person name="Evans J.D."/>
            <person name="Filipski A."/>
            <person name="Findeiss S."/>
            <person name="Freyhult E."/>
            <person name="Fulton L."/>
            <person name="Fulton R."/>
            <person name="Garcia A.C."/>
            <person name="Gardiner A."/>
            <person name="Garfield D.A."/>
            <person name="Garvin B.E."/>
            <person name="Gibson G."/>
            <person name="Gilbert D."/>
            <person name="Gnerre S."/>
            <person name="Godfrey J."/>
            <person name="Good R."/>
            <person name="Gotea V."/>
            <person name="Gravely B."/>
            <person name="Greenberg A.J."/>
            <person name="Griffiths-Jones S."/>
            <person name="Gross S."/>
            <person name="Guigo R."/>
            <person name="Gustafson E.A."/>
            <person name="Haerty W."/>
            <person name="Hahn M.W."/>
            <person name="Halligan D.L."/>
            <person name="Halpern A.L."/>
            <person name="Halter G.M."/>
            <person name="Han M.V."/>
            <person name="Heger A."/>
            <person name="Hillier L."/>
            <person name="Hinrichs A.S."/>
            <person name="Holmes I."/>
            <person name="Hoskins R.A."/>
            <person name="Hubisz M.J."/>
            <person name="Hultmark D."/>
            <person name="Huntley M.A."/>
            <person name="Jaffe D.B."/>
            <person name="Jagadeeshan S."/>
            <person name="Jeck W.R."/>
            <person name="Johnson J."/>
            <person name="Jones C.D."/>
            <person name="Jordan W.C."/>
            <person name="Karpen G.H."/>
            <person name="Kataoka E."/>
            <person name="Keightley P.D."/>
            <person name="Kheradpour P."/>
            <person name="Kirkness E.F."/>
            <person name="Koerich L.B."/>
            <person name="Kristiansen K."/>
            <person name="Kudrna D."/>
            <person name="Kulathinal R.J."/>
            <person name="Kumar S."/>
            <person name="Kwok R."/>
            <person name="Lander E."/>
            <person name="Langley C.H."/>
            <person name="Lapoint R."/>
            <person name="Lazzaro B.P."/>
            <person name="Lee S.J."/>
            <person name="Levesque L."/>
            <person name="Li R."/>
            <person name="Lin C.F."/>
            <person name="Lin M.F."/>
            <person name="Lindblad-Toh K."/>
            <person name="Llopart A."/>
            <person name="Long M."/>
            <person name="Low L."/>
            <person name="Lozovsky E."/>
            <person name="Lu J."/>
            <person name="Luo M."/>
            <person name="Machado C.A."/>
            <person name="Makalowski W."/>
            <person name="Marzo M."/>
            <person name="Matsuda M."/>
            <person name="Matzkin L."/>
            <person name="McAllister B."/>
            <person name="McBride C.S."/>
            <person name="McKernan B."/>
            <person name="McKernan K."/>
            <person name="Mendez-Lago M."/>
            <person name="Minx P."/>
            <person name="Mollenhauer M.U."/>
            <person name="Montooth K."/>
            <person name="Mount S.M."/>
            <person name="Mu X."/>
            <person name="Myers E."/>
            <person name="Negre B."/>
            <person name="Newfeld S."/>
            <person name="Nielsen R."/>
            <person name="Noor M.A."/>
            <person name="O'Grady P."/>
            <person name="Pachter L."/>
            <person name="Papaceit M."/>
            <person name="Parisi M.J."/>
            <person name="Parisi M."/>
            <person name="Parts L."/>
            <person name="Pedersen J.S."/>
            <person name="Pesole G."/>
            <person name="Phillippy A.M."/>
            <person name="Ponting C.P."/>
            <person name="Pop M."/>
            <person name="Porcelli D."/>
            <person name="Powell J.R."/>
            <person name="Prohaska S."/>
            <person name="Pruitt K."/>
            <person name="Puig M."/>
            <person name="Quesneville H."/>
            <person name="Ram K.R."/>
            <person name="Rand D."/>
            <person name="Rasmussen M.D."/>
            <person name="Reed L.K."/>
            <person name="Reenan R."/>
            <person name="Reily A."/>
            <person name="Remington K.A."/>
            <person name="Rieger T.T."/>
            <person name="Ritchie M.G."/>
            <person name="Robin C."/>
            <person name="Rogers Y.H."/>
            <person name="Rohde C."/>
            <person name="Rozas J."/>
            <person name="Rubenfield M.J."/>
            <person name="Ruiz A."/>
            <person name="Russo S."/>
            <person name="Salzberg S.L."/>
            <person name="Sanchez-Gracia A."/>
            <person name="Saranga D.J."/>
            <person name="Sato H."/>
            <person name="Schaeffer S.W."/>
            <person name="Schatz M.C."/>
            <person name="Schlenke T."/>
            <person name="Schwartz R."/>
            <person name="Segarra C."/>
            <person name="Singh R.S."/>
            <person name="Sirot L."/>
            <person name="Sirota M."/>
            <person name="Sisneros N.B."/>
            <person name="Smith C.D."/>
            <person name="Smith T.F."/>
            <person name="Spieth J."/>
            <person name="Stage D.E."/>
            <person name="Stark A."/>
            <person name="Stephan W."/>
            <person name="Strausberg R.L."/>
            <person name="Strempel S."/>
            <person name="Sturgill D."/>
            <person name="Sutton G."/>
            <person name="Sutton G.G."/>
            <person name="Tao W."/>
            <person name="Teichmann S."/>
            <person name="Tobari Y.N."/>
            <person name="Tomimura Y."/>
            <person name="Tsolas J.M."/>
            <person name="Valente V.L."/>
            <person name="Venter E."/>
            <person name="Venter J.C."/>
            <person name="Vicario S."/>
            <person name="Vieira F.G."/>
            <person name="Vilella A.J."/>
            <person name="Villasante A."/>
            <person name="Walenz B."/>
            <person name="Wang J."/>
            <person name="Wasserman M."/>
            <person name="Watts T."/>
            <person name="Wilson D."/>
            <person name="Wilson R.K."/>
            <person name="Wing R.A."/>
            <person name="Wolfner M.F."/>
            <person name="Wong A."/>
            <person name="Wong G.K."/>
            <person name="Wu C.I."/>
            <person name="Wu G."/>
            <person name="Yamamoto D."/>
            <person name="Yang H.P."/>
            <person name="Yang S.P."/>
            <person name="Yorke J.A."/>
            <person name="Yoshida K."/>
            <person name="Zdobnov E."/>
            <person name="Zhang P."/>
            <person name="Zhang Y."/>
            <person name="Zimin A.V."/>
            <person name="Baldwin J."/>
            <person name="Abdouelleil A."/>
            <person name="Abdulkadir J."/>
            <person name="Abebe A."/>
            <person name="Abera B."/>
            <person name="Abreu J."/>
            <person name="Acer S.C."/>
            <person name="Aftuck L."/>
            <person name="Alexander A."/>
            <person name="An P."/>
            <person name="Anderson E."/>
            <person name="Anderson S."/>
            <person name="Arachi H."/>
            <person name="Azer M."/>
            <person name="Bachantsang P."/>
            <person name="Barry A."/>
            <person name="Bayul T."/>
            <person name="Berlin A."/>
            <person name="Bessette D."/>
            <person name="Bloom T."/>
            <person name="Blye J."/>
            <person name="Boguslavskiy L."/>
            <person name="Bonnet C."/>
            <person name="Boukhgalter B."/>
            <person name="Bourzgui I."/>
            <person name="Brown A."/>
            <person name="Cahill P."/>
            <person name="Channer S."/>
            <person name="Cheshatsang Y."/>
            <person name="Chuda L."/>
            <person name="Citroen M."/>
            <person name="Collymore A."/>
            <person name="Cooke P."/>
            <person name="Costello M."/>
            <person name="D'Aco K."/>
            <person name="Daza R."/>
            <person name="De Haan G."/>
            <person name="DeGray S."/>
            <person name="DeMaso C."/>
            <person name="Dhargay N."/>
            <person name="Dooley K."/>
            <person name="Dooley E."/>
            <person name="Doricent M."/>
            <person name="Dorje P."/>
            <person name="Dorjee K."/>
            <person name="Dupes A."/>
            <person name="Elong R."/>
            <person name="Falk J."/>
            <person name="Farina A."/>
            <person name="Faro S."/>
            <person name="Ferguson D."/>
            <person name="Fisher S."/>
            <person name="Foley C.D."/>
            <person name="Franke A."/>
            <person name="Friedrich D."/>
            <person name="Gadbois L."/>
            <person name="Gearin G."/>
            <person name="Gearin C.R."/>
            <person name="Giannoukos G."/>
            <person name="Goode T."/>
            <person name="Graham J."/>
            <person name="Grandbois E."/>
            <person name="Grewal S."/>
            <person name="Gyaltsen K."/>
            <person name="Hafez N."/>
            <person name="Hagos B."/>
            <person name="Hall J."/>
            <person name="Henson C."/>
            <person name="Hollinger A."/>
            <person name="Honan T."/>
            <person name="Huard M.D."/>
            <person name="Hughes L."/>
            <person name="Hurhula B."/>
            <person name="Husby M.E."/>
            <person name="Kamat A."/>
            <person name="Kanga B."/>
            <person name="Kashin S."/>
            <person name="Khazanovich D."/>
            <person name="Kisner P."/>
            <person name="Lance K."/>
            <person name="Lara M."/>
            <person name="Lee W."/>
            <person name="Lennon N."/>
            <person name="Letendre F."/>
            <person name="LeVine R."/>
            <person name="Lipovsky A."/>
            <person name="Liu X."/>
            <person name="Liu J."/>
            <person name="Liu S."/>
            <person name="Lokyitsang T."/>
            <person name="Lokyitsang Y."/>
            <person name="Lubonja R."/>
            <person name="Lui A."/>
            <person name="MacDonald P."/>
            <person name="Magnisalis V."/>
            <person name="Maru K."/>
            <person name="Matthews C."/>
            <person name="McCusker W."/>
            <person name="McDonough S."/>
            <person name="Mehta T."/>
            <person name="Meldrim J."/>
            <person name="Meneus L."/>
            <person name="Mihai O."/>
            <person name="Mihalev A."/>
            <person name="Mihova T."/>
            <person name="Mittelman R."/>
            <person name="Mlenga V."/>
            <person name="Montmayeur A."/>
            <person name="Mulrain L."/>
            <person name="Navidi A."/>
            <person name="Naylor J."/>
            <person name="Negash T."/>
            <person name="Nguyen T."/>
            <person name="Nguyen N."/>
            <person name="Nicol R."/>
            <person name="Norbu C."/>
            <person name="Norbu N."/>
            <person name="Novod N."/>
            <person name="O'Neill B."/>
            <person name="Osman S."/>
            <person name="Markiewicz E."/>
            <person name="Oyono O.L."/>
            <person name="Patti C."/>
            <person name="Phunkhang P."/>
            <person name="Pierre F."/>
            <person name="Priest M."/>
            <person name="Raghuraman S."/>
            <person name="Rege F."/>
            <person name="Reyes R."/>
            <person name="Rise C."/>
            <person name="Rogov P."/>
            <person name="Ross K."/>
            <person name="Ryan E."/>
            <person name="Settipalli S."/>
            <person name="Shea T."/>
            <person name="Sherpa N."/>
            <person name="Shi L."/>
            <person name="Shih D."/>
            <person name="Sparrow T."/>
            <person name="Spaulding J."/>
            <person name="Stalker J."/>
            <person name="Stange-Thomann N."/>
            <person name="Stavropoulos S."/>
            <person name="Stone C."/>
            <person name="Strader C."/>
            <person name="Tesfaye S."/>
            <person name="Thomson T."/>
            <person name="Thoulutsang Y."/>
            <person name="Thoulutsang D."/>
            <person name="Topham K."/>
            <person name="Topping I."/>
            <person name="Tsamla T."/>
            <person name="Vassiliev H."/>
            <person name="Vo A."/>
            <person name="Wangchuk T."/>
            <person name="Wangdi T."/>
            <person name="Weiand M."/>
            <person name="Wilkinson J."/>
            <person name="Wilson A."/>
            <person name="Yadav S."/>
            <person name="Young G."/>
            <person name="Yu Q."/>
            <person name="Zembek L."/>
            <person name="Zhong D."/>
            <person name="Zimmer A."/>
            <person name="Zwirko Z."/>
            <person name="Jaffe D.B."/>
            <person name="Alvarez P."/>
            <person name="Brockman W."/>
            <person name="Butler J."/>
            <person name="Chin C."/>
            <person name="Gnerre S."/>
            <person name="Grabherr M."/>
            <person name="Kleber M."/>
            <person name="Mauceli E."/>
            <person name="MacCallum I."/>
        </authorList>
    </citation>
    <scope>NUCLEOTIDE SEQUENCE [LARGE SCALE GENOMIC DNA]</scope>
    <source>
        <strain evidence="2">Tucson 14030-0811.24</strain>
    </source>
</reference>
<accession>B4NI13</accession>
<proteinExistence type="predicted"/>
<dbReference type="PhylomeDB" id="B4NI13"/>
<keyword evidence="2" id="KW-1185">Reference proteome</keyword>
<evidence type="ECO:0000313" key="2">
    <source>
        <dbReference type="Proteomes" id="UP000007798"/>
    </source>
</evidence>
<gene>
    <name evidence="1" type="primary">Dwil\GK18959</name>
    <name evidence="1" type="ORF">Dwil_GK18959</name>
</gene>
<evidence type="ECO:0000313" key="1">
    <source>
        <dbReference type="EMBL" id="EDW83663.1"/>
    </source>
</evidence>
<protein>
    <submittedName>
        <fullName evidence="1">Uncharacterized protein</fullName>
    </submittedName>
</protein>